<sequence length="130" mass="14442">MSPTFLSLTEVLEIHRDQISRYGGASGIRDMQRLHSAIAMPAATYGGEFLHTDIHEMAAAYLFHLVMNHPFVDGNKRVGAVAALIFLALNDYDFDAPEDNFADMVMAVARGELGKADVAVFIRRWSKEIN</sequence>
<dbReference type="InterPro" id="IPR053737">
    <property type="entry name" value="Type_II_TA_Toxin"/>
</dbReference>
<dbReference type="InterPro" id="IPR036597">
    <property type="entry name" value="Fido-like_dom_sf"/>
</dbReference>
<organism evidence="2 3">
    <name type="scientific">Desulfosarcina ovata subsp. ovata</name>
    <dbReference type="NCBI Taxonomy" id="2752305"/>
    <lineage>
        <taxon>Bacteria</taxon>
        <taxon>Pseudomonadati</taxon>
        <taxon>Thermodesulfobacteriota</taxon>
        <taxon>Desulfobacteria</taxon>
        <taxon>Desulfobacterales</taxon>
        <taxon>Desulfosarcinaceae</taxon>
        <taxon>Desulfosarcina</taxon>
    </lineage>
</organism>
<dbReference type="NCBIfam" id="TIGR01550">
    <property type="entry name" value="DOC_P1"/>
    <property type="match status" value="1"/>
</dbReference>
<dbReference type="PANTHER" id="PTHR39426:SF1">
    <property type="entry name" value="HOMOLOGY TO DEATH-ON-CURING PROTEIN OF PHAGE P1"/>
    <property type="match status" value="1"/>
</dbReference>
<dbReference type="Pfam" id="PF02661">
    <property type="entry name" value="Fic"/>
    <property type="match status" value="1"/>
</dbReference>
<dbReference type="RefSeq" id="WP_155313015.1">
    <property type="nucleotide sequence ID" value="NZ_AP021879.1"/>
</dbReference>
<feature type="domain" description="Fido" evidence="1">
    <location>
        <begin position="6"/>
        <end position="124"/>
    </location>
</feature>
<dbReference type="Gene3D" id="1.20.120.1870">
    <property type="entry name" value="Fic/DOC protein, Fido domain"/>
    <property type="match status" value="1"/>
</dbReference>
<accession>A0A5K8AHR8</accession>
<dbReference type="GO" id="GO:0016301">
    <property type="term" value="F:kinase activity"/>
    <property type="evidence" value="ECO:0007669"/>
    <property type="project" value="InterPro"/>
</dbReference>
<dbReference type="EMBL" id="AP021879">
    <property type="protein sequence ID" value="BBO92243.1"/>
    <property type="molecule type" value="Genomic_DNA"/>
</dbReference>
<dbReference type="Proteomes" id="UP000422108">
    <property type="component" value="Chromosome"/>
</dbReference>
<dbReference type="AlphaFoldDB" id="A0A5K8AHR8"/>
<gene>
    <name evidence="2" type="primary">doc</name>
    <name evidence="2" type="ORF">DSCOOX_54230</name>
</gene>
<name>A0A5K8AHR8_9BACT</name>
<evidence type="ECO:0000259" key="1">
    <source>
        <dbReference type="PROSITE" id="PS51459"/>
    </source>
</evidence>
<reference evidence="2 3" key="1">
    <citation type="submission" date="2019-11" db="EMBL/GenBank/DDBJ databases">
        <title>Comparative genomics of hydrocarbon-degrading Desulfosarcina strains.</title>
        <authorList>
            <person name="Watanabe M."/>
            <person name="Kojima H."/>
            <person name="Fukui M."/>
        </authorList>
    </citation>
    <scope>NUCLEOTIDE SEQUENCE [LARGE SCALE GENOMIC DNA]</scope>
    <source>
        <strain evidence="3">oXyS1</strain>
    </source>
</reference>
<evidence type="ECO:0000313" key="2">
    <source>
        <dbReference type="EMBL" id="BBO92243.1"/>
    </source>
</evidence>
<proteinExistence type="predicted"/>
<dbReference type="PROSITE" id="PS51459">
    <property type="entry name" value="FIDO"/>
    <property type="match status" value="1"/>
</dbReference>
<evidence type="ECO:0000313" key="3">
    <source>
        <dbReference type="Proteomes" id="UP000422108"/>
    </source>
</evidence>
<keyword evidence="3" id="KW-1185">Reference proteome</keyword>
<dbReference type="PANTHER" id="PTHR39426">
    <property type="entry name" value="HOMOLOGY TO DEATH-ON-CURING PROTEIN OF PHAGE P1"/>
    <property type="match status" value="1"/>
</dbReference>
<dbReference type="PIRSF" id="PIRSF018297">
    <property type="entry name" value="Doc"/>
    <property type="match status" value="1"/>
</dbReference>
<dbReference type="InterPro" id="IPR003812">
    <property type="entry name" value="Fido"/>
</dbReference>
<dbReference type="SUPFAM" id="SSF140931">
    <property type="entry name" value="Fic-like"/>
    <property type="match status" value="1"/>
</dbReference>
<dbReference type="InterPro" id="IPR006440">
    <property type="entry name" value="Doc"/>
</dbReference>
<protein>
    <submittedName>
        <fullName evidence="2">Death-on-curing protein</fullName>
    </submittedName>
</protein>